<gene>
    <name evidence="1" type="ORF">G5C33_04100</name>
</gene>
<evidence type="ECO:0008006" key="3">
    <source>
        <dbReference type="Google" id="ProtNLM"/>
    </source>
</evidence>
<reference evidence="1 2" key="1">
    <citation type="submission" date="2020-02" db="EMBL/GenBank/DDBJ databases">
        <authorList>
            <person name="Zheng R.K."/>
            <person name="Sun C.M."/>
        </authorList>
    </citation>
    <scope>NUCLEOTIDE SEQUENCE [LARGE SCALE GENOMIC DNA]</scope>
    <source>
        <strain evidence="2">zrk23</strain>
    </source>
</reference>
<dbReference type="RefSeq" id="WP_165326047.1">
    <property type="nucleotide sequence ID" value="NZ_CP049109.1"/>
</dbReference>
<dbReference type="KEGG" id="spzr:G5C33_04100"/>
<sequence>MTIASLPSGVRWVAFAGIAALVGLCPVARAQCDARIISVSSDAAIHYDPFEGDKGVQQLSVIARASGHADCLWGLSLVSDLPATDWELDGPDGGRLRYRILDPAGAEYRNDAESALLVRLPPGEETLLPLRLEIPGGQMFAAGAYRQLVHLRLVALGGSGANDVATQSTMITAIVPARAQINLAGSAGAFGGGDFGFAGLDFGELEQGESRTAFLQLRATRPVTLHIRSENGGNLRRVGGDDRLPYLLRIMGEEVRLDGATASVAADPPRTMEGESYGIRVTIAGDPGALAAGEYRDIVTIEAVPN</sequence>
<evidence type="ECO:0000313" key="2">
    <source>
        <dbReference type="Proteomes" id="UP000501568"/>
    </source>
</evidence>
<protein>
    <recommendedName>
        <fullName evidence="3">Spore coat protein U domain-containing protein</fullName>
    </recommendedName>
</protein>
<evidence type="ECO:0000313" key="1">
    <source>
        <dbReference type="EMBL" id="QIG79045.1"/>
    </source>
</evidence>
<proteinExistence type="predicted"/>
<dbReference type="Proteomes" id="UP000501568">
    <property type="component" value="Chromosome"/>
</dbReference>
<organism evidence="1 2">
    <name type="scientific">Stakelama tenebrarum</name>
    <dbReference type="NCBI Taxonomy" id="2711215"/>
    <lineage>
        <taxon>Bacteria</taxon>
        <taxon>Pseudomonadati</taxon>
        <taxon>Pseudomonadota</taxon>
        <taxon>Alphaproteobacteria</taxon>
        <taxon>Sphingomonadales</taxon>
        <taxon>Sphingomonadaceae</taxon>
        <taxon>Stakelama</taxon>
    </lineage>
</organism>
<keyword evidence="2" id="KW-1185">Reference proteome</keyword>
<dbReference type="EMBL" id="CP049109">
    <property type="protein sequence ID" value="QIG79045.1"/>
    <property type="molecule type" value="Genomic_DNA"/>
</dbReference>
<accession>A0A6G6Y294</accession>
<name>A0A6G6Y294_9SPHN</name>
<dbReference type="AlphaFoldDB" id="A0A6G6Y294"/>